<gene>
    <name evidence="1" type="ORF">ALP10_200067</name>
</gene>
<dbReference type="EMBL" id="RBUT01000185">
    <property type="protein sequence ID" value="RMV42769.1"/>
    <property type="molecule type" value="Genomic_DNA"/>
</dbReference>
<reference evidence="1 2" key="1">
    <citation type="submission" date="2018-08" db="EMBL/GenBank/DDBJ databases">
        <title>Recombination of ecologically and evolutionarily significant loci maintains genetic cohesion in the Pseudomonas syringae species complex.</title>
        <authorList>
            <person name="Dillon M."/>
            <person name="Thakur S."/>
            <person name="Almeida R.N.D."/>
            <person name="Weir B.S."/>
            <person name="Guttman D.S."/>
        </authorList>
    </citation>
    <scope>NUCLEOTIDE SEQUENCE [LARGE SCALE GENOMIC DNA]</scope>
    <source>
        <strain evidence="1 2">ICMP 3263</strain>
    </source>
</reference>
<dbReference type="RefSeq" id="WP_122392787.1">
    <property type="nucleotide sequence ID" value="NZ_RBUT01000185.1"/>
</dbReference>
<dbReference type="AlphaFoldDB" id="A0A3M6CG90"/>
<evidence type="ECO:0000313" key="2">
    <source>
        <dbReference type="Proteomes" id="UP000279173"/>
    </source>
</evidence>
<evidence type="ECO:0000313" key="1">
    <source>
        <dbReference type="EMBL" id="RMV42769.1"/>
    </source>
</evidence>
<proteinExistence type="predicted"/>
<dbReference type="Proteomes" id="UP000279173">
    <property type="component" value="Unassembled WGS sequence"/>
</dbReference>
<sequence length="171" mass="18809">MTVKPLIPVFKTPRDIALKLFREAGRAWNAPDLQSMGDHLFNFCVTNSSLRDWLLQSKGTAGDNAFYKSWRAKAGGLFGECADIANASKHLVVKKTEVTAGTENLVGLGPNGVIAGSEQTRDTFTILLSTGVTIDLLFFVHKICTEWEKEFRLDPDLGPLPSHGNFLLTRS</sequence>
<protein>
    <submittedName>
        <fullName evidence="1">Uncharacterized protein</fullName>
    </submittedName>
</protein>
<accession>A0A3M6CG90</accession>
<organism evidence="1 2">
    <name type="scientific">Pseudomonas syringae pv. helianthi</name>
    <dbReference type="NCBI Taxonomy" id="251654"/>
    <lineage>
        <taxon>Bacteria</taxon>
        <taxon>Pseudomonadati</taxon>
        <taxon>Pseudomonadota</taxon>
        <taxon>Gammaproteobacteria</taxon>
        <taxon>Pseudomonadales</taxon>
        <taxon>Pseudomonadaceae</taxon>
        <taxon>Pseudomonas</taxon>
    </lineage>
</organism>
<name>A0A3M6CG90_9PSED</name>
<comment type="caution">
    <text evidence="1">The sequence shown here is derived from an EMBL/GenBank/DDBJ whole genome shotgun (WGS) entry which is preliminary data.</text>
</comment>